<dbReference type="RefSeq" id="WP_090083773.1">
    <property type="nucleotide sequence ID" value="NZ_FOMR01000004.1"/>
</dbReference>
<dbReference type="Pfam" id="PF03602">
    <property type="entry name" value="Cons_hypoth95"/>
    <property type="match status" value="1"/>
</dbReference>
<dbReference type="Gene3D" id="3.40.50.150">
    <property type="entry name" value="Vaccinia Virus protein VP39"/>
    <property type="match status" value="1"/>
</dbReference>
<protein>
    <submittedName>
        <fullName evidence="3">16S rRNA (Guanine966-N2)-methyltransferase</fullName>
    </submittedName>
</protein>
<evidence type="ECO:0000256" key="2">
    <source>
        <dbReference type="ARBA" id="ARBA00022679"/>
    </source>
</evidence>
<organism evidence="3 4">
    <name type="scientific">Lentibacillus persicus</name>
    <dbReference type="NCBI Taxonomy" id="640948"/>
    <lineage>
        <taxon>Bacteria</taxon>
        <taxon>Bacillati</taxon>
        <taxon>Bacillota</taxon>
        <taxon>Bacilli</taxon>
        <taxon>Bacillales</taxon>
        <taxon>Bacillaceae</taxon>
        <taxon>Lentibacillus</taxon>
    </lineage>
</organism>
<keyword evidence="2 3" id="KW-0808">Transferase</keyword>
<dbReference type="GO" id="GO:0008168">
    <property type="term" value="F:methyltransferase activity"/>
    <property type="evidence" value="ECO:0007669"/>
    <property type="project" value="UniProtKB-KW"/>
</dbReference>
<gene>
    <name evidence="3" type="ORF">SAMN05216238_104276</name>
</gene>
<dbReference type="PANTHER" id="PTHR43542:SF1">
    <property type="entry name" value="METHYLTRANSFERASE"/>
    <property type="match status" value="1"/>
</dbReference>
<dbReference type="InterPro" id="IPR002052">
    <property type="entry name" value="DNA_methylase_N6_adenine_CS"/>
</dbReference>
<dbReference type="Proteomes" id="UP000199474">
    <property type="component" value="Unassembled WGS sequence"/>
</dbReference>
<proteinExistence type="predicted"/>
<dbReference type="GO" id="GO:0003676">
    <property type="term" value="F:nucleic acid binding"/>
    <property type="evidence" value="ECO:0007669"/>
    <property type="project" value="InterPro"/>
</dbReference>
<dbReference type="EMBL" id="FOMR01000004">
    <property type="protein sequence ID" value="SFD82884.1"/>
    <property type="molecule type" value="Genomic_DNA"/>
</dbReference>
<evidence type="ECO:0000256" key="1">
    <source>
        <dbReference type="ARBA" id="ARBA00022603"/>
    </source>
</evidence>
<keyword evidence="1 3" id="KW-0489">Methyltransferase</keyword>
<evidence type="ECO:0000313" key="3">
    <source>
        <dbReference type="EMBL" id="SFD82884.1"/>
    </source>
</evidence>
<dbReference type="AlphaFoldDB" id="A0A1I1VIZ6"/>
<dbReference type="SUPFAM" id="SSF53335">
    <property type="entry name" value="S-adenosyl-L-methionine-dependent methyltransferases"/>
    <property type="match status" value="1"/>
</dbReference>
<dbReference type="PROSITE" id="PS00092">
    <property type="entry name" value="N6_MTASE"/>
    <property type="match status" value="1"/>
</dbReference>
<dbReference type="STRING" id="640948.SAMN05216238_104276"/>
<dbReference type="OrthoDB" id="9803017at2"/>
<accession>A0A1I1VIZ6</accession>
<dbReference type="InterPro" id="IPR004398">
    <property type="entry name" value="RNA_MeTrfase_RsmD"/>
</dbReference>
<sequence>MRVVAGIHKGRQLASVPGKTTRPTSDKVKEAVFQVLGPFFNGGDCLDLFAGSGALGIEGLSRGMNKGIFVDKHPKAIHTIHKNLKALKLNHRAEVFRTDAFRALNAAFKRGLAFDLILLDPPYQLVSYKELLDLIYDLRLLKEGGLIYCEHNSLEQLPVTPGQFSKVKQEAYNDTTGITIYQNAKGSV</sequence>
<dbReference type="PIRSF" id="PIRSF004553">
    <property type="entry name" value="CHP00095"/>
    <property type="match status" value="1"/>
</dbReference>
<dbReference type="NCBIfam" id="TIGR00095">
    <property type="entry name" value="16S rRNA (guanine(966)-N(2))-methyltransferase RsmD"/>
    <property type="match status" value="1"/>
</dbReference>
<reference evidence="4" key="1">
    <citation type="submission" date="2016-10" db="EMBL/GenBank/DDBJ databases">
        <authorList>
            <person name="Varghese N."/>
            <person name="Submissions S."/>
        </authorList>
    </citation>
    <scope>NUCLEOTIDE SEQUENCE [LARGE SCALE GENOMIC DNA]</scope>
    <source>
        <strain evidence="4">DSM 22530</strain>
    </source>
</reference>
<keyword evidence="4" id="KW-1185">Reference proteome</keyword>
<evidence type="ECO:0000313" key="4">
    <source>
        <dbReference type="Proteomes" id="UP000199474"/>
    </source>
</evidence>
<dbReference type="InterPro" id="IPR029063">
    <property type="entry name" value="SAM-dependent_MTases_sf"/>
</dbReference>
<name>A0A1I1VIZ6_9BACI</name>
<dbReference type="GO" id="GO:0031167">
    <property type="term" value="P:rRNA methylation"/>
    <property type="evidence" value="ECO:0007669"/>
    <property type="project" value="InterPro"/>
</dbReference>
<dbReference type="PANTHER" id="PTHR43542">
    <property type="entry name" value="METHYLTRANSFERASE"/>
    <property type="match status" value="1"/>
</dbReference>
<dbReference type="CDD" id="cd02440">
    <property type="entry name" value="AdoMet_MTases"/>
    <property type="match status" value="1"/>
</dbReference>